<comment type="caution">
    <text evidence="1">The sequence shown here is derived from an EMBL/GenBank/DDBJ whole genome shotgun (WGS) entry which is preliminary data.</text>
</comment>
<dbReference type="EMBL" id="JAVRRG010000004">
    <property type="protein sequence ID" value="KAK5101536.1"/>
    <property type="molecule type" value="Genomic_DNA"/>
</dbReference>
<evidence type="ECO:0000313" key="1">
    <source>
        <dbReference type="EMBL" id="KAK5101536.1"/>
    </source>
</evidence>
<keyword evidence="2" id="KW-1185">Reference proteome</keyword>
<gene>
    <name evidence="1" type="ORF">LTR24_000592</name>
</gene>
<proteinExistence type="predicted"/>
<protein>
    <submittedName>
        <fullName evidence="1">Uncharacterized protein</fullName>
    </submittedName>
</protein>
<evidence type="ECO:0000313" key="2">
    <source>
        <dbReference type="Proteomes" id="UP001345013"/>
    </source>
</evidence>
<name>A0ABR0KNB0_9EURO</name>
<dbReference type="Proteomes" id="UP001345013">
    <property type="component" value="Unassembled WGS sequence"/>
</dbReference>
<reference evidence="1 2" key="1">
    <citation type="submission" date="2023-08" db="EMBL/GenBank/DDBJ databases">
        <title>Black Yeasts Isolated from many extreme environments.</title>
        <authorList>
            <person name="Coleine C."/>
            <person name="Stajich J.E."/>
            <person name="Selbmann L."/>
        </authorList>
    </citation>
    <scope>NUCLEOTIDE SEQUENCE [LARGE SCALE GENOMIC DNA]</scope>
    <source>
        <strain evidence="1 2">CCFEE 5885</strain>
    </source>
</reference>
<accession>A0ABR0KNB0</accession>
<sequence length="95" mass="10509">MEKRIRYQVAMGQGVSGSDQYSVELEVRERMSMVKALDEQSLCDWDVGAHQNVGVLSLGLFGAIHTVQHVLHDLMTGGKLVVLVVQELVDEFLPA</sequence>
<organism evidence="1 2">
    <name type="scientific">Lithohypha guttulata</name>
    <dbReference type="NCBI Taxonomy" id="1690604"/>
    <lineage>
        <taxon>Eukaryota</taxon>
        <taxon>Fungi</taxon>
        <taxon>Dikarya</taxon>
        <taxon>Ascomycota</taxon>
        <taxon>Pezizomycotina</taxon>
        <taxon>Eurotiomycetes</taxon>
        <taxon>Chaetothyriomycetidae</taxon>
        <taxon>Chaetothyriales</taxon>
        <taxon>Trichomeriaceae</taxon>
        <taxon>Lithohypha</taxon>
    </lineage>
</organism>